<reference evidence="2" key="2">
    <citation type="submission" date="2020-08" db="EMBL/GenBank/DDBJ databases">
        <authorList>
            <person name="Chen M."/>
            <person name="Teng W."/>
            <person name="Zhao L."/>
            <person name="Hu C."/>
            <person name="Zhou Y."/>
            <person name="Han B."/>
            <person name="Song L."/>
            <person name="Shu W."/>
        </authorList>
    </citation>
    <scope>NUCLEOTIDE SEQUENCE</scope>
    <source>
        <strain evidence="2">FACHB-1375</strain>
    </source>
</reference>
<organism evidence="2 3">
    <name type="scientific">Aerosakkonema funiforme FACHB-1375</name>
    <dbReference type="NCBI Taxonomy" id="2949571"/>
    <lineage>
        <taxon>Bacteria</taxon>
        <taxon>Bacillati</taxon>
        <taxon>Cyanobacteriota</taxon>
        <taxon>Cyanophyceae</taxon>
        <taxon>Oscillatoriophycideae</taxon>
        <taxon>Aerosakkonematales</taxon>
        <taxon>Aerosakkonemataceae</taxon>
        <taxon>Aerosakkonema</taxon>
    </lineage>
</organism>
<name>A0A926VPC5_9CYAN</name>
<dbReference type="Proteomes" id="UP000641646">
    <property type="component" value="Unassembled WGS sequence"/>
</dbReference>
<reference evidence="2" key="1">
    <citation type="journal article" date="2015" name="ISME J.">
        <title>Draft Genome Sequence of Streptomyces incarnatus NRRL8089, which Produces the Nucleoside Antibiotic Sinefungin.</title>
        <authorList>
            <person name="Oshima K."/>
            <person name="Hattori M."/>
            <person name="Shimizu H."/>
            <person name="Fukuda K."/>
            <person name="Nemoto M."/>
            <person name="Inagaki K."/>
            <person name="Tamura T."/>
        </authorList>
    </citation>
    <scope>NUCLEOTIDE SEQUENCE</scope>
    <source>
        <strain evidence="2">FACHB-1375</strain>
    </source>
</reference>
<dbReference type="RefSeq" id="WP_190475245.1">
    <property type="nucleotide sequence ID" value="NZ_JACJPW010000173.1"/>
</dbReference>
<proteinExistence type="predicted"/>
<keyword evidence="3" id="KW-1185">Reference proteome</keyword>
<gene>
    <name evidence="2" type="ORF">H6G03_34845</name>
</gene>
<evidence type="ECO:0000313" key="2">
    <source>
        <dbReference type="EMBL" id="MBD2186179.1"/>
    </source>
</evidence>
<dbReference type="InterPro" id="IPR045794">
    <property type="entry name" value="Trypco1"/>
</dbReference>
<protein>
    <recommendedName>
        <fullName evidence="1">Trypsin-co-occurring domain-containing protein</fullName>
    </recommendedName>
</protein>
<comment type="caution">
    <text evidence="2">The sequence shown here is derived from an EMBL/GenBank/DDBJ whole genome shotgun (WGS) entry which is preliminary data.</text>
</comment>
<dbReference type="AlphaFoldDB" id="A0A926VPC5"/>
<dbReference type="EMBL" id="JACJPW010000173">
    <property type="protein sequence ID" value="MBD2186179.1"/>
    <property type="molecule type" value="Genomic_DNA"/>
</dbReference>
<feature type="domain" description="Trypsin-co-occurring" evidence="1">
    <location>
        <begin position="13"/>
        <end position="111"/>
    </location>
</feature>
<evidence type="ECO:0000313" key="3">
    <source>
        <dbReference type="Proteomes" id="UP000641646"/>
    </source>
</evidence>
<accession>A0A926VPC5</accession>
<sequence>MNNFIPLEIEGKDDKVYIEVVPLEKAAGIQQRSNKDSAVDKLTEADFRQMIRKAVLPACQTFVDIWQELNQPMKAESAEVEFNLGFTASGSAFIAQASGQASFKIKVSWKFEQSSLPDTWPPGIVENLKKDLQVLESKTREALELYEQSQESAYENNVKQLNLVQQAAFRVKESLNKS</sequence>
<dbReference type="Pfam" id="PF19493">
    <property type="entry name" value="Trypco1"/>
    <property type="match status" value="1"/>
</dbReference>
<evidence type="ECO:0000259" key="1">
    <source>
        <dbReference type="Pfam" id="PF19493"/>
    </source>
</evidence>
<dbReference type="NCBIfam" id="NF041216">
    <property type="entry name" value="CU044_2847_fam"/>
    <property type="match status" value="1"/>
</dbReference>